<name>A0A1Z4EPM2_9MYCO</name>
<evidence type="ECO:0000313" key="2">
    <source>
        <dbReference type="EMBL" id="BAX94945.1"/>
    </source>
</evidence>
<dbReference type="GO" id="GO:0071949">
    <property type="term" value="F:FAD binding"/>
    <property type="evidence" value="ECO:0007669"/>
    <property type="project" value="InterPro"/>
</dbReference>
<gene>
    <name evidence="2" type="ORF">MSG_04838</name>
</gene>
<keyword evidence="3" id="KW-1185">Reference proteome</keyword>
<organism evidence="2 3">
    <name type="scientific">Mycobacterium shigaense</name>
    <dbReference type="NCBI Taxonomy" id="722731"/>
    <lineage>
        <taxon>Bacteria</taxon>
        <taxon>Bacillati</taxon>
        <taxon>Actinomycetota</taxon>
        <taxon>Actinomycetes</taxon>
        <taxon>Mycobacteriales</taxon>
        <taxon>Mycobacteriaceae</taxon>
        <taxon>Mycobacterium</taxon>
        <taxon>Mycobacterium simiae complex</taxon>
    </lineage>
</organism>
<dbReference type="InterPro" id="IPR036188">
    <property type="entry name" value="FAD/NAD-bd_sf"/>
</dbReference>
<evidence type="ECO:0000259" key="1">
    <source>
        <dbReference type="Pfam" id="PF01494"/>
    </source>
</evidence>
<dbReference type="Gene3D" id="3.50.50.60">
    <property type="entry name" value="FAD/NAD(P)-binding domain"/>
    <property type="match status" value="1"/>
</dbReference>
<sequence length="389" mass="42470">MWGRGSSIIEGLFPGFVDGLLDAGAPYFDGDLSKVYFSAGGHPLPPSGRFDDFRFVLPSRPLLESHVRQHVRSVDSIEVRDGHDVVELAATGNRVSGVVIRGRGDGDDEIVEADLVVDAMGRGGRTPAFLQSLGYQRPAEDTLDVRLIYSSLPLRLPDGAIDELAVFIGPVPGRSTGMGLFHNENGVWMFTASAMAGQEAPTGFDEMVGFIKEFTPPHIVEAVRAGEVVGEAAQYRMPATRWRRYDKMQRWPRGLLVIGDAMCSFNPIYAQGMTVAALEAQCLQQCLRHGVDQLQRRYFRATAKPIGDAWQLATGGDLSLPEICGPRPVPIRMVNHYVKRVQAAARSDALVAQRLARVAGLMDAPSRLLSPPVASRVAVAALRRRRQAE</sequence>
<accession>A0A1Z4EPM2</accession>
<proteinExistence type="predicted"/>
<dbReference type="PANTHER" id="PTHR43422">
    <property type="entry name" value="THIAMINE THIAZOLE SYNTHASE"/>
    <property type="match status" value="1"/>
</dbReference>
<dbReference type="PANTHER" id="PTHR43422:SF3">
    <property type="entry name" value="THIAMINE THIAZOLE SYNTHASE"/>
    <property type="match status" value="1"/>
</dbReference>
<dbReference type="Pfam" id="PF01494">
    <property type="entry name" value="FAD_binding_3"/>
    <property type="match status" value="1"/>
</dbReference>
<dbReference type="InterPro" id="IPR002938">
    <property type="entry name" value="FAD-bd"/>
</dbReference>
<protein>
    <submittedName>
        <fullName evidence="2">Hydroxylase</fullName>
    </submittedName>
</protein>
<dbReference type="EMBL" id="AP018164">
    <property type="protein sequence ID" value="BAX94945.1"/>
    <property type="molecule type" value="Genomic_DNA"/>
</dbReference>
<dbReference type="Proteomes" id="UP000217736">
    <property type="component" value="Chromosome"/>
</dbReference>
<evidence type="ECO:0000313" key="3">
    <source>
        <dbReference type="Proteomes" id="UP000217736"/>
    </source>
</evidence>
<feature type="domain" description="FAD-binding" evidence="1">
    <location>
        <begin position="63"/>
        <end position="285"/>
    </location>
</feature>
<dbReference type="AlphaFoldDB" id="A0A1Z4EPM2"/>
<dbReference type="SUPFAM" id="SSF51905">
    <property type="entry name" value="FAD/NAD(P)-binding domain"/>
    <property type="match status" value="1"/>
</dbReference>
<reference evidence="3" key="1">
    <citation type="submission" date="2017-06" db="EMBL/GenBank/DDBJ databases">
        <title>Complete Genome Sequence of Mycobacterium shigaense.</title>
        <authorList>
            <person name="Fukano H."/>
            <person name="Yoshida M."/>
            <person name="Kazumi Y."/>
            <person name="Ogura Y."/>
            <person name="Mitarai S."/>
            <person name="Hayashi T."/>
            <person name="Hoshino Y."/>
        </authorList>
    </citation>
    <scope>NUCLEOTIDE SEQUENCE [LARGE SCALE GENOMIC DNA]</scope>
    <source>
        <strain evidence="3">UN-152</strain>
    </source>
</reference>
<dbReference type="KEGG" id="mshg:MSG_04838"/>